<evidence type="ECO:0000313" key="1">
    <source>
        <dbReference type="EMBL" id="TQM31286.1"/>
    </source>
</evidence>
<name>A0A543FC15_9NOCA</name>
<accession>A0A543FC15</accession>
<dbReference type="Proteomes" id="UP000316331">
    <property type="component" value="Unassembled WGS sequence"/>
</dbReference>
<dbReference type="RefSeq" id="WP_141809418.1">
    <property type="nucleotide sequence ID" value="NZ_VFPG01000001.1"/>
</dbReference>
<organism evidence="1 2">
    <name type="scientific">Nocardia bhagyanarayanae</name>
    <dbReference type="NCBI Taxonomy" id="1215925"/>
    <lineage>
        <taxon>Bacteria</taxon>
        <taxon>Bacillati</taxon>
        <taxon>Actinomycetota</taxon>
        <taxon>Actinomycetes</taxon>
        <taxon>Mycobacteriales</taxon>
        <taxon>Nocardiaceae</taxon>
        <taxon>Nocardia</taxon>
    </lineage>
</organism>
<dbReference type="OrthoDB" id="3539696at2"/>
<reference evidence="1 2" key="1">
    <citation type="submission" date="2019-06" db="EMBL/GenBank/DDBJ databases">
        <title>Sequencing the genomes of 1000 actinobacteria strains.</title>
        <authorList>
            <person name="Klenk H.-P."/>
        </authorList>
    </citation>
    <scope>NUCLEOTIDE SEQUENCE [LARGE SCALE GENOMIC DNA]</scope>
    <source>
        <strain evidence="1 2">DSM 103495</strain>
    </source>
</reference>
<sequence>MSLDLTFFRSESSQRLRAEGRAEGHAEGHAEGVCGSILRVLERRGVEVSAEAHDRIAACTDREMLLTWLDRALVVTDVRDLFHD</sequence>
<keyword evidence="2" id="KW-1185">Reference proteome</keyword>
<dbReference type="EMBL" id="VFPG01000001">
    <property type="protein sequence ID" value="TQM31286.1"/>
    <property type="molecule type" value="Genomic_DNA"/>
</dbReference>
<proteinExistence type="predicted"/>
<gene>
    <name evidence="1" type="ORF">FB390_2941</name>
</gene>
<comment type="caution">
    <text evidence="1">The sequence shown here is derived from an EMBL/GenBank/DDBJ whole genome shotgun (WGS) entry which is preliminary data.</text>
</comment>
<protein>
    <recommendedName>
        <fullName evidence="3">DUF4351 domain-containing protein</fullName>
    </recommendedName>
</protein>
<evidence type="ECO:0008006" key="3">
    <source>
        <dbReference type="Google" id="ProtNLM"/>
    </source>
</evidence>
<evidence type="ECO:0000313" key="2">
    <source>
        <dbReference type="Proteomes" id="UP000316331"/>
    </source>
</evidence>
<dbReference type="AlphaFoldDB" id="A0A543FC15"/>